<feature type="transmembrane region" description="Helical" evidence="6">
    <location>
        <begin position="131"/>
        <end position="148"/>
    </location>
</feature>
<evidence type="ECO:0008006" key="9">
    <source>
        <dbReference type="Google" id="ProtNLM"/>
    </source>
</evidence>
<comment type="subcellular location">
    <subcellularLocation>
        <location evidence="1">Membrane</location>
        <topology evidence="1">Multi-pass membrane protein</topology>
    </subcellularLocation>
</comment>
<organism evidence="7 8">
    <name type="scientific">Flavobacterium aurantiibacter</name>
    <dbReference type="NCBI Taxonomy" id="2023067"/>
    <lineage>
        <taxon>Bacteria</taxon>
        <taxon>Pseudomonadati</taxon>
        <taxon>Bacteroidota</taxon>
        <taxon>Flavobacteriia</taxon>
        <taxon>Flavobacteriales</taxon>
        <taxon>Flavobacteriaceae</taxon>
        <taxon>Flavobacterium</taxon>
    </lineage>
</organism>
<protein>
    <recommendedName>
        <fullName evidence="9">Prenyltransferase</fullName>
    </recommendedName>
</protein>
<dbReference type="PANTHER" id="PTHR42723:SF1">
    <property type="entry name" value="CHLOROPHYLL SYNTHASE, CHLOROPLASTIC"/>
    <property type="match status" value="1"/>
</dbReference>
<dbReference type="InterPro" id="IPR044878">
    <property type="entry name" value="UbiA_sf"/>
</dbReference>
<dbReference type="GO" id="GO:0016020">
    <property type="term" value="C:membrane"/>
    <property type="evidence" value="ECO:0007669"/>
    <property type="project" value="UniProtKB-SubCell"/>
</dbReference>
<keyword evidence="8" id="KW-1185">Reference proteome</keyword>
<dbReference type="PANTHER" id="PTHR42723">
    <property type="entry name" value="CHLOROPHYLL SYNTHASE"/>
    <property type="match status" value="1"/>
</dbReference>
<gene>
    <name evidence="7" type="ORF">CHX27_05115</name>
</gene>
<evidence type="ECO:0000256" key="4">
    <source>
        <dbReference type="ARBA" id="ARBA00022989"/>
    </source>
</evidence>
<keyword evidence="4 6" id="KW-1133">Transmembrane helix</keyword>
<feature type="transmembrane region" description="Helical" evidence="6">
    <location>
        <begin position="189"/>
        <end position="211"/>
    </location>
</feature>
<feature type="transmembrane region" description="Helical" evidence="6">
    <location>
        <begin position="21"/>
        <end position="42"/>
    </location>
</feature>
<dbReference type="Pfam" id="PF01040">
    <property type="entry name" value="UbiA"/>
    <property type="match status" value="1"/>
</dbReference>
<feature type="transmembrane region" description="Helical" evidence="6">
    <location>
        <begin position="305"/>
        <end position="325"/>
    </location>
</feature>
<name>A0A255ZX19_9FLAO</name>
<keyword evidence="3 6" id="KW-0812">Transmembrane</keyword>
<evidence type="ECO:0000256" key="1">
    <source>
        <dbReference type="ARBA" id="ARBA00004141"/>
    </source>
</evidence>
<dbReference type="OrthoDB" id="9811562at2"/>
<reference evidence="7 8" key="1">
    <citation type="submission" date="2017-07" db="EMBL/GenBank/DDBJ databases">
        <title>Flavobacterium cyanobacteriorum sp. nov., isolated from cyanobacterial aggregates in a eutrophic lake.</title>
        <authorList>
            <person name="Cai H."/>
        </authorList>
    </citation>
    <scope>NUCLEOTIDE SEQUENCE [LARGE SCALE GENOMIC DNA]</scope>
    <source>
        <strain evidence="7 8">TH167</strain>
    </source>
</reference>
<dbReference type="InterPro" id="IPR000537">
    <property type="entry name" value="UbiA_prenyltransferase"/>
</dbReference>
<dbReference type="Proteomes" id="UP000216035">
    <property type="component" value="Unassembled WGS sequence"/>
</dbReference>
<dbReference type="NCBIfam" id="NF009512">
    <property type="entry name" value="PRK12872.1-1"/>
    <property type="match status" value="1"/>
</dbReference>
<feature type="transmembrane region" description="Helical" evidence="6">
    <location>
        <begin position="155"/>
        <end position="177"/>
    </location>
</feature>
<dbReference type="AlphaFoldDB" id="A0A255ZX19"/>
<evidence type="ECO:0000313" key="8">
    <source>
        <dbReference type="Proteomes" id="UP000216035"/>
    </source>
</evidence>
<dbReference type="GO" id="GO:0016765">
    <property type="term" value="F:transferase activity, transferring alkyl or aryl (other than methyl) groups"/>
    <property type="evidence" value="ECO:0007669"/>
    <property type="project" value="InterPro"/>
</dbReference>
<dbReference type="InterPro" id="IPR050475">
    <property type="entry name" value="Prenyltransferase_related"/>
</dbReference>
<dbReference type="EMBL" id="NOXX01000172">
    <property type="protein sequence ID" value="OYQ46048.1"/>
    <property type="molecule type" value="Genomic_DNA"/>
</dbReference>
<feature type="transmembrane region" description="Helical" evidence="6">
    <location>
        <begin position="62"/>
        <end position="80"/>
    </location>
</feature>
<comment type="caution">
    <text evidence="7">The sequence shown here is derived from an EMBL/GenBank/DDBJ whole genome shotgun (WGS) entry which is preliminary data.</text>
</comment>
<sequence>MCFCEKVLKRLDYICAKILTVFVYLRVFRVANLALIALAQYLLRYTFLLPQKITPVLSDFQFALLVFATVCVALGGYVINDIQDVAADRINRKDQTLLVELFSDNVLHGIYFAVNVIGVAIGFYLANSIDSPGFAGLFVLTAVVLYLYPQNFKTVPVLGNLVVAALCALALILVGLFDLYPALNDENRTTYSLLFQVILDYAGFCFFLTLIREWVKDQQDILGDEAIGRRTLAVALGTNKMNKVVSVTSILFAAYLVYYTFTYYFAFDLYFAAALMFALPASICAYVGIRIWNASSPSDYKLLSNLLKIAFLGGVLLIAVVTYNVKMNVQ</sequence>
<evidence type="ECO:0000313" key="7">
    <source>
        <dbReference type="EMBL" id="OYQ46048.1"/>
    </source>
</evidence>
<evidence type="ECO:0000256" key="6">
    <source>
        <dbReference type="SAM" id="Phobius"/>
    </source>
</evidence>
<feature type="transmembrane region" description="Helical" evidence="6">
    <location>
        <begin position="244"/>
        <end position="265"/>
    </location>
</feature>
<evidence type="ECO:0000256" key="2">
    <source>
        <dbReference type="ARBA" id="ARBA00022475"/>
    </source>
</evidence>
<keyword evidence="2" id="KW-1003">Cell membrane</keyword>
<evidence type="ECO:0000256" key="5">
    <source>
        <dbReference type="ARBA" id="ARBA00023136"/>
    </source>
</evidence>
<keyword evidence="5 6" id="KW-0472">Membrane</keyword>
<feature type="transmembrane region" description="Helical" evidence="6">
    <location>
        <begin position="271"/>
        <end position="293"/>
    </location>
</feature>
<feature type="transmembrane region" description="Helical" evidence="6">
    <location>
        <begin position="101"/>
        <end position="125"/>
    </location>
</feature>
<dbReference type="Gene3D" id="1.10.357.140">
    <property type="entry name" value="UbiA prenyltransferase"/>
    <property type="match status" value="1"/>
</dbReference>
<accession>A0A255ZX19</accession>
<dbReference type="CDD" id="cd13961">
    <property type="entry name" value="PT_UbiA_DGGGPS"/>
    <property type="match status" value="1"/>
</dbReference>
<proteinExistence type="predicted"/>
<evidence type="ECO:0000256" key="3">
    <source>
        <dbReference type="ARBA" id="ARBA00022692"/>
    </source>
</evidence>